<evidence type="ECO:0000313" key="2">
    <source>
        <dbReference type="EMBL" id="CAI5799259.1"/>
    </source>
</evidence>
<proteinExistence type="predicted"/>
<protein>
    <submittedName>
        <fullName evidence="2">---NA</fullName>
    </submittedName>
</protein>
<dbReference type="Proteomes" id="UP001178461">
    <property type="component" value="Chromosome W"/>
</dbReference>
<name>A0AA35LP59_9SAUR</name>
<dbReference type="SUPFAM" id="SSF57756">
    <property type="entry name" value="Retrovirus zinc finger-like domains"/>
    <property type="match status" value="1"/>
</dbReference>
<dbReference type="InterPro" id="IPR036875">
    <property type="entry name" value="Znf_CCHC_sf"/>
</dbReference>
<reference evidence="2" key="1">
    <citation type="submission" date="2022-12" db="EMBL/GenBank/DDBJ databases">
        <authorList>
            <person name="Alioto T."/>
            <person name="Alioto T."/>
            <person name="Gomez Garrido J."/>
        </authorList>
    </citation>
    <scope>NUCLEOTIDE SEQUENCE</scope>
</reference>
<dbReference type="Gene3D" id="4.10.60.10">
    <property type="entry name" value="Zinc finger, CCHC-type"/>
    <property type="match status" value="1"/>
</dbReference>
<gene>
    <name evidence="2" type="ORF">PODLI_1B030224</name>
</gene>
<dbReference type="GO" id="GO:0003676">
    <property type="term" value="F:nucleic acid binding"/>
    <property type="evidence" value="ECO:0007669"/>
    <property type="project" value="InterPro"/>
</dbReference>
<accession>A0AA35LP59</accession>
<dbReference type="EMBL" id="OX395145">
    <property type="protein sequence ID" value="CAI5799259.1"/>
    <property type="molecule type" value="Genomic_DNA"/>
</dbReference>
<sequence length="150" mass="16780">MYCAGLSPSILDEMAKMQPMQSLEEIVQASLQLGLRQQQRKLEKWGQGGPWGVRAYTPKLPEQGVGSTPSQGEAVEPMQIGSVEGETTRKAWKEGSQQRQETRTCFVCTRQGHLAKQCPDRKTGDPFQRPGWRKNPNPNQNSREMANPSP</sequence>
<feature type="region of interest" description="Disordered" evidence="1">
    <location>
        <begin position="43"/>
        <end position="150"/>
    </location>
</feature>
<organism evidence="2 3">
    <name type="scientific">Podarcis lilfordi</name>
    <name type="common">Lilford's wall lizard</name>
    <dbReference type="NCBI Taxonomy" id="74358"/>
    <lineage>
        <taxon>Eukaryota</taxon>
        <taxon>Metazoa</taxon>
        <taxon>Chordata</taxon>
        <taxon>Craniata</taxon>
        <taxon>Vertebrata</taxon>
        <taxon>Euteleostomi</taxon>
        <taxon>Lepidosauria</taxon>
        <taxon>Squamata</taxon>
        <taxon>Bifurcata</taxon>
        <taxon>Unidentata</taxon>
        <taxon>Episquamata</taxon>
        <taxon>Laterata</taxon>
        <taxon>Lacertibaenia</taxon>
        <taxon>Lacertidae</taxon>
        <taxon>Podarcis</taxon>
    </lineage>
</organism>
<evidence type="ECO:0000256" key="1">
    <source>
        <dbReference type="SAM" id="MobiDB-lite"/>
    </source>
</evidence>
<dbReference type="AlphaFoldDB" id="A0AA35LP59"/>
<keyword evidence="3" id="KW-1185">Reference proteome</keyword>
<dbReference type="GO" id="GO:0008270">
    <property type="term" value="F:zinc ion binding"/>
    <property type="evidence" value="ECO:0007669"/>
    <property type="project" value="InterPro"/>
</dbReference>
<evidence type="ECO:0000313" key="3">
    <source>
        <dbReference type="Proteomes" id="UP001178461"/>
    </source>
</evidence>